<evidence type="ECO:0000256" key="1">
    <source>
        <dbReference type="SAM" id="Coils"/>
    </source>
</evidence>
<feature type="coiled-coil region" evidence="1">
    <location>
        <begin position="14"/>
        <end position="48"/>
    </location>
</feature>
<evidence type="ECO:0000313" key="3">
    <source>
        <dbReference type="EMBL" id="AAK79083.1"/>
    </source>
</evidence>
<dbReference type="OrthoDB" id="1707681at2"/>
<dbReference type="EMBL" id="AE001437">
    <property type="protein sequence ID" value="AAK79083.1"/>
    <property type="molecule type" value="Genomic_DNA"/>
</dbReference>
<dbReference type="STRING" id="272562.CA_C1109"/>
<dbReference type="RefSeq" id="WP_010964424.1">
    <property type="nucleotide sequence ID" value="NC_003030.1"/>
</dbReference>
<evidence type="ECO:0000256" key="2">
    <source>
        <dbReference type="SAM" id="Phobius"/>
    </source>
</evidence>
<dbReference type="PATRIC" id="fig|272562.8.peg.1317"/>
<dbReference type="InterPro" id="IPR019715">
    <property type="entry name" value="Haemolysin_XhlA"/>
</dbReference>
<dbReference type="KEGG" id="cac:CA_C1109"/>
<evidence type="ECO:0000313" key="4">
    <source>
        <dbReference type="Proteomes" id="UP000000814"/>
    </source>
</evidence>
<reference evidence="3 4" key="1">
    <citation type="journal article" date="2001" name="J. Bacteriol.">
        <title>Genome sequence and comparative analysis of the solvent-producing bacterium Clostridium acetobutylicum.</title>
        <authorList>
            <person name="Nolling J."/>
            <person name="Breton G."/>
            <person name="Omelchenko M.V."/>
            <person name="Makarova K.S."/>
            <person name="Zeng Q."/>
            <person name="Gibson R."/>
            <person name="Lee H.M."/>
            <person name="Dubois J."/>
            <person name="Qiu D."/>
            <person name="Hitti J."/>
            <person name="Wolf Y.I."/>
            <person name="Tatusov R.L."/>
            <person name="Sabathe F."/>
            <person name="Doucette-Stamm L."/>
            <person name="Soucaille P."/>
            <person name="Daly M.J."/>
            <person name="Bennett G.N."/>
            <person name="Koonin E.V."/>
            <person name="Smith D.R."/>
        </authorList>
    </citation>
    <scope>NUCLEOTIDE SEQUENCE [LARGE SCALE GENOMIC DNA]</scope>
    <source>
        <strain evidence="4">ATCC 824 / DSM 792 / JCM 1419 / LMG 5710 / VKM B-1787</strain>
    </source>
</reference>
<accession>Q97K12</accession>
<keyword evidence="4" id="KW-1185">Reference proteome</keyword>
<evidence type="ECO:0008006" key="5">
    <source>
        <dbReference type="Google" id="ProtNLM"/>
    </source>
</evidence>
<protein>
    <recommendedName>
        <fullName evidence="5">Hemolysin XhlA</fullName>
    </recommendedName>
</protein>
<proteinExistence type="predicted"/>
<dbReference type="Proteomes" id="UP000000814">
    <property type="component" value="Chromosome"/>
</dbReference>
<dbReference type="AlphaFoldDB" id="Q97K12"/>
<dbReference type="GeneID" id="44997621"/>
<dbReference type="HOGENOM" id="CLU_191307_0_0_9"/>
<dbReference type="eggNOG" id="ENOG503370Y">
    <property type="taxonomic scope" value="Bacteria"/>
</dbReference>
<name>Q97K12_CLOAB</name>
<dbReference type="Pfam" id="PF10779">
    <property type="entry name" value="XhlA"/>
    <property type="match status" value="1"/>
</dbReference>
<sequence>MSEDYDSKLCENKHQNIDKKVNEHESRLNNHSERLDKLEQYKSKSEEKIDNLCVDLRNLTSTLRWGIGILAGGIISFFIYLLQLHVK</sequence>
<organism evidence="3 4">
    <name type="scientific">Clostridium acetobutylicum (strain ATCC 824 / DSM 792 / JCM 1419 / IAM 19013 / LMG 5710 / NBRC 13948 / NRRL B-527 / VKM B-1787 / 2291 / W)</name>
    <dbReference type="NCBI Taxonomy" id="272562"/>
    <lineage>
        <taxon>Bacteria</taxon>
        <taxon>Bacillati</taxon>
        <taxon>Bacillota</taxon>
        <taxon>Clostridia</taxon>
        <taxon>Eubacteriales</taxon>
        <taxon>Clostridiaceae</taxon>
        <taxon>Clostridium</taxon>
    </lineage>
</organism>
<keyword evidence="2" id="KW-0472">Membrane</keyword>
<keyword evidence="1" id="KW-0175">Coiled coil</keyword>
<dbReference type="PIR" id="H97036">
    <property type="entry name" value="H97036"/>
</dbReference>
<keyword evidence="2" id="KW-0812">Transmembrane</keyword>
<feature type="transmembrane region" description="Helical" evidence="2">
    <location>
        <begin position="65"/>
        <end position="82"/>
    </location>
</feature>
<keyword evidence="2" id="KW-1133">Transmembrane helix</keyword>
<gene>
    <name evidence="3" type="ordered locus">CA_C1109</name>
</gene>